<name>J9CE05_9ZZZZ</name>
<feature type="transmembrane region" description="Helical" evidence="1">
    <location>
        <begin position="12"/>
        <end position="39"/>
    </location>
</feature>
<accession>J9CE05</accession>
<dbReference type="AntiFam" id="ANF00086">
    <property type="entry name" value="Shadow ORF (opposite lon)"/>
</dbReference>
<feature type="transmembrane region" description="Helical" evidence="1">
    <location>
        <begin position="59"/>
        <end position="80"/>
    </location>
</feature>
<comment type="caution">
    <text evidence="2">The sequence shown here is derived from an EMBL/GenBank/DDBJ whole genome shotgun (WGS) entry which is preliminary data.</text>
</comment>
<gene>
    <name evidence="2" type="ORF">EVA_13694</name>
</gene>
<keyword evidence="1" id="KW-0472">Membrane</keyword>
<dbReference type="EMBL" id="AMCI01004384">
    <property type="protein sequence ID" value="EJW98200.1"/>
    <property type="molecule type" value="Genomic_DNA"/>
</dbReference>
<reference evidence="2" key="1">
    <citation type="journal article" date="2012" name="PLoS ONE">
        <title>Gene sets for utilization of primary and secondary nutrition supplies in the distal gut of endangered iberian lynx.</title>
        <authorList>
            <person name="Alcaide M."/>
            <person name="Messina E."/>
            <person name="Richter M."/>
            <person name="Bargiela R."/>
            <person name="Peplies J."/>
            <person name="Huws S.A."/>
            <person name="Newbold C.J."/>
            <person name="Golyshin P.N."/>
            <person name="Simon M.A."/>
            <person name="Lopez G."/>
            <person name="Yakimov M.M."/>
            <person name="Ferrer M."/>
        </authorList>
    </citation>
    <scope>NUCLEOTIDE SEQUENCE</scope>
</reference>
<organism evidence="2">
    <name type="scientific">gut metagenome</name>
    <dbReference type="NCBI Taxonomy" id="749906"/>
    <lineage>
        <taxon>unclassified sequences</taxon>
        <taxon>metagenomes</taxon>
        <taxon>organismal metagenomes</taxon>
    </lineage>
</organism>
<keyword evidence="1" id="KW-0812">Transmembrane</keyword>
<proteinExistence type="predicted"/>
<keyword evidence="1" id="KW-1133">Transmembrane helix</keyword>
<sequence length="150" mass="16328">MTQTTEFLTGLIFRLFGHLGLIHPFFQLGHFILCVLAGIPEFLTNRLDLFIEVIRPLVLFHLTLDAPLNTPLIVLISISVSSKPMTRLIASSKLASDRTAILSATEKGTWAQISSNTRSGSCSSSTTTRISAATLSSPAYFFQLSINSAL</sequence>
<protein>
    <submittedName>
        <fullName evidence="2">Membrane protein</fullName>
    </submittedName>
</protein>
<evidence type="ECO:0000313" key="2">
    <source>
        <dbReference type="EMBL" id="EJW98200.1"/>
    </source>
</evidence>
<dbReference type="AlphaFoldDB" id="J9CE05"/>
<evidence type="ECO:0000256" key="1">
    <source>
        <dbReference type="SAM" id="Phobius"/>
    </source>
</evidence>